<dbReference type="InterPro" id="IPR020561">
    <property type="entry name" value="PRibGlycinamid_synth_ATP-grasp"/>
</dbReference>
<dbReference type="FunFam" id="3.40.50.20:FF:000006">
    <property type="entry name" value="Phosphoribosylamine--glycine ligase, chloroplastic"/>
    <property type="match status" value="1"/>
</dbReference>
<dbReference type="PROSITE" id="PS50975">
    <property type="entry name" value="ATP_GRASP"/>
    <property type="match status" value="1"/>
</dbReference>
<feature type="domain" description="ATP-grasp" evidence="17">
    <location>
        <begin position="107"/>
        <end position="312"/>
    </location>
</feature>
<dbReference type="GO" id="GO:0046872">
    <property type="term" value="F:metal ion binding"/>
    <property type="evidence" value="ECO:0007669"/>
    <property type="project" value="UniProtKB-KW"/>
</dbReference>
<keyword evidence="9 15" id="KW-0067">ATP-binding</keyword>
<evidence type="ECO:0000256" key="7">
    <source>
        <dbReference type="ARBA" id="ARBA00022741"/>
    </source>
</evidence>
<comment type="cofactor">
    <cofactor evidence="1">
        <name>Mn(2+)</name>
        <dbReference type="ChEBI" id="CHEBI:29035"/>
    </cofactor>
</comment>
<evidence type="ECO:0000256" key="16">
    <source>
        <dbReference type="SAM" id="MobiDB-lite"/>
    </source>
</evidence>
<dbReference type="Gene3D" id="3.30.470.20">
    <property type="entry name" value="ATP-grasp fold, B domain"/>
    <property type="match status" value="1"/>
</dbReference>
<dbReference type="Gene3D" id="3.90.600.10">
    <property type="entry name" value="Phosphoribosylglycinamide synthetase, C-terminal domain"/>
    <property type="match status" value="1"/>
</dbReference>
<evidence type="ECO:0000256" key="11">
    <source>
        <dbReference type="ARBA" id="ARBA00038345"/>
    </source>
</evidence>
<name>A0A8T9AU99_9HYPH</name>
<dbReference type="FunFam" id="3.90.600.10:FF:000001">
    <property type="entry name" value="Trifunctional purine biosynthetic protein adenosine-3"/>
    <property type="match status" value="1"/>
</dbReference>
<evidence type="ECO:0000313" key="18">
    <source>
        <dbReference type="EMBL" id="TSE12415.1"/>
    </source>
</evidence>
<keyword evidence="8 14" id="KW-0658">Purine biosynthesis</keyword>
<dbReference type="GO" id="GO:0009113">
    <property type="term" value="P:purine nucleobase biosynthetic process"/>
    <property type="evidence" value="ECO:0007669"/>
    <property type="project" value="InterPro"/>
</dbReference>
<dbReference type="InterPro" id="IPR020560">
    <property type="entry name" value="PRibGlycinamide_synth_C-dom"/>
</dbReference>
<dbReference type="InterPro" id="IPR000115">
    <property type="entry name" value="PRibGlycinamide_synth"/>
</dbReference>
<evidence type="ECO:0000256" key="9">
    <source>
        <dbReference type="ARBA" id="ARBA00022840"/>
    </source>
</evidence>
<dbReference type="EC" id="6.3.4.13" evidence="4 14"/>
<dbReference type="GO" id="GO:0005524">
    <property type="term" value="F:ATP binding"/>
    <property type="evidence" value="ECO:0007669"/>
    <property type="project" value="UniProtKB-UniRule"/>
</dbReference>
<dbReference type="Pfam" id="PF02844">
    <property type="entry name" value="GARS_N"/>
    <property type="match status" value="1"/>
</dbReference>
<evidence type="ECO:0000256" key="13">
    <source>
        <dbReference type="ARBA" id="ARBA00042864"/>
    </source>
</evidence>
<dbReference type="SMART" id="SM01209">
    <property type="entry name" value="GARS_A"/>
    <property type="match status" value="1"/>
</dbReference>
<evidence type="ECO:0000256" key="1">
    <source>
        <dbReference type="ARBA" id="ARBA00001936"/>
    </source>
</evidence>
<dbReference type="PANTHER" id="PTHR43472:SF1">
    <property type="entry name" value="PHOSPHORIBOSYLAMINE--GLYCINE LIGASE, CHLOROPLASTIC"/>
    <property type="match status" value="1"/>
</dbReference>
<dbReference type="InterPro" id="IPR020562">
    <property type="entry name" value="PRibGlycinamide_synth_N"/>
</dbReference>
<dbReference type="EMBL" id="PNOT02000103">
    <property type="protein sequence ID" value="TSE12415.1"/>
    <property type="molecule type" value="Genomic_DNA"/>
</dbReference>
<reference evidence="18" key="1">
    <citation type="submission" date="2019-07" db="EMBL/GenBank/DDBJ databases">
        <title>Mesorhizobum intechiensis sp. nov. isolated from nodules of Lotus tenuis growing in lowlands of the Flooding Pampa, Argentina.</title>
        <authorList>
            <person name="Estrella M.J."/>
            <person name="Torres Tejerizo G.A."/>
            <person name="Cumpa Velazquez L.M."/>
            <person name="Fontana F."/>
            <person name="Hansen L."/>
            <person name="Pistorio M."/>
            <person name="Sannazzaro A.I."/>
        </authorList>
    </citation>
    <scope>NUCLEOTIDE SEQUENCE</scope>
    <source>
        <strain evidence="18">BD68</strain>
    </source>
</reference>
<dbReference type="InterPro" id="IPR020559">
    <property type="entry name" value="PRibGlycinamide_synth_CS"/>
</dbReference>
<evidence type="ECO:0000256" key="4">
    <source>
        <dbReference type="ARBA" id="ARBA00013255"/>
    </source>
</evidence>
<evidence type="ECO:0000256" key="10">
    <source>
        <dbReference type="ARBA" id="ARBA00023211"/>
    </source>
</evidence>
<dbReference type="GO" id="GO:0004637">
    <property type="term" value="F:phosphoribosylamine-glycine ligase activity"/>
    <property type="evidence" value="ECO:0007669"/>
    <property type="project" value="UniProtKB-UniRule"/>
</dbReference>
<keyword evidence="5 14" id="KW-0436">Ligase</keyword>
<dbReference type="InterPro" id="IPR016185">
    <property type="entry name" value="PreATP-grasp_dom_sf"/>
</dbReference>
<dbReference type="SMART" id="SM01210">
    <property type="entry name" value="GARS_C"/>
    <property type="match status" value="1"/>
</dbReference>
<dbReference type="HAMAP" id="MF_00138">
    <property type="entry name" value="GARS"/>
    <property type="match status" value="1"/>
</dbReference>
<dbReference type="Pfam" id="PF02843">
    <property type="entry name" value="GARS_C"/>
    <property type="match status" value="1"/>
</dbReference>
<dbReference type="InterPro" id="IPR011761">
    <property type="entry name" value="ATP-grasp"/>
</dbReference>
<comment type="cofactor">
    <cofactor evidence="2">
        <name>Mg(2+)</name>
        <dbReference type="ChEBI" id="CHEBI:18420"/>
    </cofactor>
</comment>
<comment type="catalytic activity">
    <reaction evidence="14">
        <text>5-phospho-beta-D-ribosylamine + glycine + ATP = N(1)-(5-phospho-beta-D-ribosyl)glycinamide + ADP + phosphate + H(+)</text>
        <dbReference type="Rhea" id="RHEA:17453"/>
        <dbReference type="ChEBI" id="CHEBI:15378"/>
        <dbReference type="ChEBI" id="CHEBI:30616"/>
        <dbReference type="ChEBI" id="CHEBI:43474"/>
        <dbReference type="ChEBI" id="CHEBI:57305"/>
        <dbReference type="ChEBI" id="CHEBI:58681"/>
        <dbReference type="ChEBI" id="CHEBI:143788"/>
        <dbReference type="ChEBI" id="CHEBI:456216"/>
        <dbReference type="EC" id="6.3.4.13"/>
    </reaction>
</comment>
<dbReference type="FunFam" id="3.30.470.20:FF:000018">
    <property type="entry name" value="Trifunctional purine biosynthetic protein adenosine-3"/>
    <property type="match status" value="1"/>
</dbReference>
<feature type="region of interest" description="Disordered" evidence="16">
    <location>
        <begin position="214"/>
        <end position="233"/>
    </location>
</feature>
<dbReference type="SUPFAM" id="SSF51246">
    <property type="entry name" value="Rudiment single hybrid motif"/>
    <property type="match status" value="1"/>
</dbReference>
<dbReference type="PANTHER" id="PTHR43472">
    <property type="entry name" value="PHOSPHORIBOSYLAMINE--GLYCINE LIGASE"/>
    <property type="match status" value="1"/>
</dbReference>
<evidence type="ECO:0000256" key="8">
    <source>
        <dbReference type="ARBA" id="ARBA00022755"/>
    </source>
</evidence>
<accession>A0A8T9AU99</accession>
<evidence type="ECO:0000256" key="12">
    <source>
        <dbReference type="ARBA" id="ARBA00042242"/>
    </source>
</evidence>
<dbReference type="RefSeq" id="WP_143973980.1">
    <property type="nucleotide sequence ID" value="NZ_PNOT02000103.1"/>
</dbReference>
<dbReference type="Gene3D" id="3.30.1490.20">
    <property type="entry name" value="ATP-grasp fold, A domain"/>
    <property type="match status" value="1"/>
</dbReference>
<dbReference type="AlphaFoldDB" id="A0A8T9AU99"/>
<dbReference type="Pfam" id="PF01071">
    <property type="entry name" value="GARS_A"/>
    <property type="match status" value="1"/>
</dbReference>
<evidence type="ECO:0000259" key="17">
    <source>
        <dbReference type="PROSITE" id="PS50975"/>
    </source>
</evidence>
<dbReference type="PROSITE" id="PS00184">
    <property type="entry name" value="GARS"/>
    <property type="match status" value="1"/>
</dbReference>
<dbReference type="SUPFAM" id="SSF56059">
    <property type="entry name" value="Glutathione synthetase ATP-binding domain-like"/>
    <property type="match status" value="1"/>
</dbReference>
<dbReference type="Gene3D" id="3.40.50.20">
    <property type="match status" value="1"/>
</dbReference>
<evidence type="ECO:0000256" key="14">
    <source>
        <dbReference type="HAMAP-Rule" id="MF_00138"/>
    </source>
</evidence>
<comment type="pathway">
    <text evidence="3 14">Purine metabolism; IMP biosynthesis via de novo pathway; N(1)-(5-phospho-D-ribosyl)glycinamide from 5-phospho-alpha-D-ribose 1-diphosphate: step 2/2.</text>
</comment>
<proteinExistence type="inferred from homology"/>
<dbReference type="GO" id="GO:0006189">
    <property type="term" value="P:'de novo' IMP biosynthetic process"/>
    <property type="evidence" value="ECO:0007669"/>
    <property type="project" value="UniProtKB-UniRule"/>
</dbReference>
<evidence type="ECO:0000256" key="5">
    <source>
        <dbReference type="ARBA" id="ARBA00022598"/>
    </source>
</evidence>
<protein>
    <recommendedName>
        <fullName evidence="4 14">Phosphoribosylamine--glycine ligase</fullName>
        <ecNumber evidence="4 14">6.3.4.13</ecNumber>
    </recommendedName>
    <alternativeName>
        <fullName evidence="14">GARS</fullName>
    </alternativeName>
    <alternativeName>
        <fullName evidence="12 14">Glycinamide ribonucleotide synthetase</fullName>
    </alternativeName>
    <alternativeName>
        <fullName evidence="13 14">Phosphoribosylglycinamide synthetase</fullName>
    </alternativeName>
</protein>
<keyword evidence="7 15" id="KW-0547">Nucleotide-binding</keyword>
<keyword evidence="19" id="KW-1185">Reference proteome</keyword>
<sequence>MNVLLLGSGGREHALAWKIAASPLLTKLFAAPGNPGIGAEAELVKLDIIDHAAVASFCREKKIDLVVVGPEGPLVAGIADDLRAENVRVFGPSKAAARLEGSKGFTKDLCARYDIPTAAYGRFNDLASAKAYVDKMGAPIVIKADGLAAGKGVTVAMTLDEAQAALDACFEGSFGAAGAEVVVEEFMTGEEASFFCLCDGTTALPFGTAQDHKRVGDGDVGPNTGGMGAYSPAPVMTPEMVERTMREIIEPTMRGMAELGAPFAGILFAGLMISDKGPKLIEYNTRFGDPECQVLMMRLKDDLLVLLNAVVDGQLAHTSIRWRDEAALTVVMAARGYPGTPEKGSVIRGVEQAAGEGVQIFHAGTAINGGALVANGGRVLNVTATGATVGEARKRAYAALDRIDWPDGFCRRDIGWQAVARERAS</sequence>
<evidence type="ECO:0000256" key="2">
    <source>
        <dbReference type="ARBA" id="ARBA00001946"/>
    </source>
</evidence>
<dbReference type="NCBIfam" id="TIGR00877">
    <property type="entry name" value="purD"/>
    <property type="match status" value="1"/>
</dbReference>
<dbReference type="SUPFAM" id="SSF52440">
    <property type="entry name" value="PreATP-grasp domain"/>
    <property type="match status" value="1"/>
</dbReference>
<comment type="caution">
    <text evidence="18">The sequence shown here is derived from an EMBL/GenBank/DDBJ whole genome shotgun (WGS) entry which is preliminary data.</text>
</comment>
<evidence type="ECO:0000256" key="6">
    <source>
        <dbReference type="ARBA" id="ARBA00022723"/>
    </source>
</evidence>
<comment type="similarity">
    <text evidence="11 14">Belongs to the GARS family.</text>
</comment>
<evidence type="ECO:0000256" key="15">
    <source>
        <dbReference type="PROSITE-ProRule" id="PRU00409"/>
    </source>
</evidence>
<keyword evidence="10" id="KW-0464">Manganese</keyword>
<dbReference type="InterPro" id="IPR037123">
    <property type="entry name" value="PRibGlycinamide_synth_C_sf"/>
</dbReference>
<evidence type="ECO:0000256" key="3">
    <source>
        <dbReference type="ARBA" id="ARBA00005174"/>
    </source>
</evidence>
<dbReference type="OrthoDB" id="9807240at2"/>
<keyword evidence="6" id="KW-0479">Metal-binding</keyword>
<dbReference type="InterPro" id="IPR013815">
    <property type="entry name" value="ATP_grasp_subdomain_1"/>
</dbReference>
<organism evidence="18 19">
    <name type="scientific">Mesorhizobium intechi</name>
    <dbReference type="NCBI Taxonomy" id="537601"/>
    <lineage>
        <taxon>Bacteria</taxon>
        <taxon>Pseudomonadati</taxon>
        <taxon>Pseudomonadota</taxon>
        <taxon>Alphaproteobacteria</taxon>
        <taxon>Hyphomicrobiales</taxon>
        <taxon>Phyllobacteriaceae</taxon>
        <taxon>Mesorhizobium</taxon>
    </lineage>
</organism>
<dbReference type="Proteomes" id="UP000235507">
    <property type="component" value="Unassembled WGS sequence"/>
</dbReference>
<dbReference type="InterPro" id="IPR011054">
    <property type="entry name" value="Rudment_hybrid_motif"/>
</dbReference>
<evidence type="ECO:0000313" key="19">
    <source>
        <dbReference type="Proteomes" id="UP000235507"/>
    </source>
</evidence>
<gene>
    <name evidence="14 18" type="primary">purD</name>
    <name evidence="18" type="ORF">C1D09_009245</name>
</gene>